<dbReference type="InterPro" id="IPR002939">
    <property type="entry name" value="DnaJ_C"/>
</dbReference>
<keyword evidence="2" id="KW-0238">DNA-binding</keyword>
<dbReference type="CDD" id="cd10747">
    <property type="entry name" value="DnaJ_C"/>
    <property type="match status" value="1"/>
</dbReference>
<dbReference type="STRING" id="525904.Tter_2296"/>
<dbReference type="GO" id="GO:0005737">
    <property type="term" value="C:cytoplasm"/>
    <property type="evidence" value="ECO:0007669"/>
    <property type="project" value="TreeGrafter"/>
</dbReference>
<organism evidence="5 6">
    <name type="scientific">Thermobaculum terrenum (strain ATCC BAA-798 / CCMEE 7001 / YNP1)</name>
    <dbReference type="NCBI Taxonomy" id="525904"/>
    <lineage>
        <taxon>Bacteria</taxon>
        <taxon>Bacillati</taxon>
        <taxon>Chloroflexota</taxon>
        <taxon>Chloroflexia</taxon>
        <taxon>Candidatus Thermobaculales</taxon>
        <taxon>Candidatus Thermobaculaceae</taxon>
        <taxon>Thermobaculum</taxon>
    </lineage>
</organism>
<dbReference type="RefSeq" id="WP_012876226.1">
    <property type="nucleotide sequence ID" value="NC_013526.1"/>
</dbReference>
<dbReference type="InterPro" id="IPR008971">
    <property type="entry name" value="HSP40/DnaJ_pept-bd"/>
</dbReference>
<dbReference type="GO" id="GO:0003677">
    <property type="term" value="F:DNA binding"/>
    <property type="evidence" value="ECO:0007669"/>
    <property type="project" value="UniProtKB-KW"/>
</dbReference>
<keyword evidence="6" id="KW-1185">Reference proteome</keyword>
<dbReference type="PROSITE" id="PS50076">
    <property type="entry name" value="DNAJ_2"/>
    <property type="match status" value="1"/>
</dbReference>
<dbReference type="InterPro" id="IPR036869">
    <property type="entry name" value="J_dom_sf"/>
</dbReference>
<dbReference type="PANTHER" id="PTHR43096:SF48">
    <property type="entry name" value="CHAPERONE PROTEIN DNAJ"/>
    <property type="match status" value="1"/>
</dbReference>
<dbReference type="FunFam" id="2.60.260.20:FF:000008">
    <property type="entry name" value="Curved DNA-binding protein"/>
    <property type="match status" value="1"/>
</dbReference>
<evidence type="ECO:0000256" key="2">
    <source>
        <dbReference type="ARBA" id="ARBA00023125"/>
    </source>
</evidence>
<dbReference type="OrthoDB" id="9779889at2"/>
<keyword evidence="1" id="KW-0963">Cytoplasm</keyword>
<dbReference type="Pfam" id="PF01556">
    <property type="entry name" value="DnaJ_C"/>
    <property type="match status" value="1"/>
</dbReference>
<dbReference type="HOGENOM" id="CLU_017633_0_0_0"/>
<evidence type="ECO:0000256" key="3">
    <source>
        <dbReference type="ARBA" id="ARBA00023186"/>
    </source>
</evidence>
<accession>D1CHH4</accession>
<dbReference type="PANTHER" id="PTHR43096">
    <property type="entry name" value="DNAJ HOMOLOG 1, MITOCHONDRIAL-RELATED"/>
    <property type="match status" value="1"/>
</dbReference>
<dbReference type="InterPro" id="IPR018253">
    <property type="entry name" value="DnaJ_domain_CS"/>
</dbReference>
<feature type="domain" description="J" evidence="4">
    <location>
        <begin position="7"/>
        <end position="72"/>
    </location>
</feature>
<dbReference type="CDD" id="cd06257">
    <property type="entry name" value="DnaJ"/>
    <property type="match status" value="1"/>
</dbReference>
<dbReference type="Gene3D" id="1.10.287.110">
    <property type="entry name" value="DnaJ domain"/>
    <property type="match status" value="1"/>
</dbReference>
<reference evidence="6" key="1">
    <citation type="journal article" date="2010" name="Stand. Genomic Sci.">
        <title>Complete genome sequence of 'Thermobaculum terrenum' type strain (YNP1).</title>
        <authorList>
            <person name="Kiss H."/>
            <person name="Cleland D."/>
            <person name="Lapidus A."/>
            <person name="Lucas S."/>
            <person name="Glavina Del Rio T."/>
            <person name="Nolan M."/>
            <person name="Tice H."/>
            <person name="Han C."/>
            <person name="Goodwin L."/>
            <person name="Pitluck S."/>
            <person name="Liolios K."/>
            <person name="Ivanova N."/>
            <person name="Mavromatis K."/>
            <person name="Ovchinnikova G."/>
            <person name="Pati A."/>
            <person name="Chen A."/>
            <person name="Palaniappan K."/>
            <person name="Land M."/>
            <person name="Hauser L."/>
            <person name="Chang Y."/>
            <person name="Jeffries C."/>
            <person name="Lu M."/>
            <person name="Brettin T."/>
            <person name="Detter J."/>
            <person name="Goker M."/>
            <person name="Tindall B."/>
            <person name="Beck B."/>
            <person name="McDermott T."/>
            <person name="Woyke T."/>
            <person name="Bristow J."/>
            <person name="Eisen J."/>
            <person name="Markowitz V."/>
            <person name="Hugenholtz P."/>
            <person name="Kyrpides N."/>
            <person name="Klenk H."/>
            <person name="Cheng J."/>
        </authorList>
    </citation>
    <scope>NUCLEOTIDE SEQUENCE [LARGE SCALE GENOMIC DNA]</scope>
    <source>
        <strain evidence="6">ATCC BAA-798 / YNP1</strain>
    </source>
</reference>
<dbReference type="GO" id="GO:0051082">
    <property type="term" value="F:unfolded protein binding"/>
    <property type="evidence" value="ECO:0007669"/>
    <property type="project" value="InterPro"/>
</dbReference>
<dbReference type="GO" id="GO:0042026">
    <property type="term" value="P:protein refolding"/>
    <property type="evidence" value="ECO:0007669"/>
    <property type="project" value="TreeGrafter"/>
</dbReference>
<dbReference type="Proteomes" id="UP000000323">
    <property type="component" value="Chromosome 2"/>
</dbReference>
<evidence type="ECO:0000313" key="5">
    <source>
        <dbReference type="EMBL" id="ACZ43195.1"/>
    </source>
</evidence>
<dbReference type="Pfam" id="PF00226">
    <property type="entry name" value="DnaJ"/>
    <property type="match status" value="1"/>
</dbReference>
<dbReference type="eggNOG" id="COG0484">
    <property type="taxonomic scope" value="Bacteria"/>
</dbReference>
<dbReference type="SUPFAM" id="SSF46565">
    <property type="entry name" value="Chaperone J-domain"/>
    <property type="match status" value="1"/>
</dbReference>
<dbReference type="FunFam" id="1.10.287.110:FF:000034">
    <property type="entry name" value="Chaperone protein DnaJ"/>
    <property type="match status" value="1"/>
</dbReference>
<evidence type="ECO:0000313" key="6">
    <source>
        <dbReference type="Proteomes" id="UP000000323"/>
    </source>
</evidence>
<dbReference type="PROSITE" id="PS00636">
    <property type="entry name" value="DNAJ_1"/>
    <property type="match status" value="1"/>
</dbReference>
<dbReference type="SMART" id="SM00271">
    <property type="entry name" value="DnaJ"/>
    <property type="match status" value="1"/>
</dbReference>
<keyword evidence="3" id="KW-0143">Chaperone</keyword>
<dbReference type="PRINTS" id="PR00625">
    <property type="entry name" value="JDOMAIN"/>
</dbReference>
<dbReference type="FunFam" id="2.60.260.20:FF:000013">
    <property type="entry name" value="DnaJ subfamily B member 11"/>
    <property type="match status" value="1"/>
</dbReference>
<evidence type="ECO:0000259" key="4">
    <source>
        <dbReference type="PROSITE" id="PS50076"/>
    </source>
</evidence>
<evidence type="ECO:0000256" key="1">
    <source>
        <dbReference type="ARBA" id="ARBA00022490"/>
    </source>
</evidence>
<protein>
    <submittedName>
        <fullName evidence="5">Chaperone DnaJ domain protein</fullName>
    </submittedName>
</protein>
<dbReference type="SUPFAM" id="SSF49493">
    <property type="entry name" value="HSP40/DnaJ peptide-binding domain"/>
    <property type="match status" value="2"/>
</dbReference>
<name>D1CHH4_THET1</name>
<dbReference type="KEGG" id="ttr:Tter_2296"/>
<dbReference type="Gene3D" id="2.60.260.20">
    <property type="entry name" value="Urease metallochaperone UreE, N-terminal domain"/>
    <property type="match status" value="2"/>
</dbReference>
<dbReference type="InterPro" id="IPR001623">
    <property type="entry name" value="DnaJ_domain"/>
</dbReference>
<gene>
    <name evidence="5" type="ordered locus">Tter_2296</name>
</gene>
<dbReference type="AlphaFoldDB" id="D1CHH4"/>
<proteinExistence type="predicted"/>
<dbReference type="EMBL" id="CP001826">
    <property type="protein sequence ID" value="ACZ43195.1"/>
    <property type="molecule type" value="Genomic_DNA"/>
</dbReference>
<sequence length="331" mass="37567">MAMEFKDYYEILGVPRNASDKEIRQAFRRLARQYHPDVNPGNKEAEERFKEISEAYEVLSDPEKRKMYDQFGARWREYQAAQQAGQATGQGFDWSDFVRGQGGPRYEYRTFSEEDLRDLFGEEHPFSDFFETLFGGGRARAGTRQRARPGQDLEQEVQVTLREAYTGTTRLLEIQLPNGQTRRIEAKIPPGVNTGTRVRMAGQGMPGAGGGPPGDLYLVVRVLPDPAFEREGDDLKTKMHVPLSTMLLGGEVRVRTPDGRTLALRIPERTQDGRVFRLRGQGMPRPNNPHQRGDLLVEAHVRLPERLTPRQRELLEELARLSEGEATQAAS</sequence>